<evidence type="ECO:0000313" key="1">
    <source>
        <dbReference type="EMBL" id="MFD1589473.1"/>
    </source>
</evidence>
<dbReference type="AlphaFoldDB" id="A0ABD6CHX9"/>
<name>A0ABD6CHX9_9EURY</name>
<accession>A0ABD6CHX9</accession>
<dbReference type="EMBL" id="JBHUDJ010000015">
    <property type="protein sequence ID" value="MFD1589473.1"/>
    <property type="molecule type" value="Genomic_DNA"/>
</dbReference>
<proteinExistence type="predicted"/>
<organism evidence="1 2">
    <name type="scientific">Halorientalis brevis</name>
    <dbReference type="NCBI Taxonomy" id="1126241"/>
    <lineage>
        <taxon>Archaea</taxon>
        <taxon>Methanobacteriati</taxon>
        <taxon>Methanobacteriota</taxon>
        <taxon>Stenosarchaea group</taxon>
        <taxon>Halobacteria</taxon>
        <taxon>Halobacteriales</taxon>
        <taxon>Haloarculaceae</taxon>
        <taxon>Halorientalis</taxon>
    </lineage>
</organism>
<evidence type="ECO:0000313" key="2">
    <source>
        <dbReference type="Proteomes" id="UP001597119"/>
    </source>
</evidence>
<reference evidence="1 2" key="1">
    <citation type="journal article" date="2019" name="Int. J. Syst. Evol. Microbiol.">
        <title>The Global Catalogue of Microorganisms (GCM) 10K type strain sequencing project: providing services to taxonomists for standard genome sequencing and annotation.</title>
        <authorList>
            <consortium name="The Broad Institute Genomics Platform"/>
            <consortium name="The Broad Institute Genome Sequencing Center for Infectious Disease"/>
            <person name="Wu L."/>
            <person name="Ma J."/>
        </authorList>
    </citation>
    <scope>NUCLEOTIDE SEQUENCE [LARGE SCALE GENOMIC DNA]</scope>
    <source>
        <strain evidence="1 2">CGMCC 1.12125</strain>
    </source>
</reference>
<protein>
    <submittedName>
        <fullName evidence="1">Uncharacterized protein</fullName>
    </submittedName>
</protein>
<keyword evidence="2" id="KW-1185">Reference proteome</keyword>
<comment type="caution">
    <text evidence="1">The sequence shown here is derived from an EMBL/GenBank/DDBJ whole genome shotgun (WGS) entry which is preliminary data.</text>
</comment>
<dbReference type="Proteomes" id="UP001597119">
    <property type="component" value="Unassembled WGS sequence"/>
</dbReference>
<dbReference type="RefSeq" id="WP_247381041.1">
    <property type="nucleotide sequence ID" value="NZ_JALLGV010000009.1"/>
</dbReference>
<gene>
    <name evidence="1" type="ORF">ACFR9U_21055</name>
</gene>
<sequence>MGVDVDALEDYCQFGAERVYLLLAIARAKDNEAVPNSSESVSRKIVESPDDLARQVAALSHEVRRFDERYRLYLSVNARNTTAAFFRLRERMDDWLEMRFRGNVEVIRKFTRLDREFLSVLQSDSCKDDSNLLFDLDDVASATADEFERDLSAVTSILWRQETPNGYHIVTEPFDYTVFEANEGYELKRDDLLFISSLDD</sequence>